<proteinExistence type="predicted"/>
<evidence type="ECO:0000313" key="3">
    <source>
        <dbReference type="Proteomes" id="UP000218209"/>
    </source>
</evidence>
<keyword evidence="3" id="KW-1185">Reference proteome</keyword>
<accession>A0A1X6PEK3</accession>
<sequence length="102" mass="10345">MQHVVPRCVDDDDAARGDGGGCGSGEPLYLGHLRERPSGAPHGRHGRAADAAATAFVLPYHVVPGAALRIASMTATGANLACVRSVLRLPGAGGAPPRRLAT</sequence>
<dbReference type="Proteomes" id="UP000218209">
    <property type="component" value="Unassembled WGS sequence"/>
</dbReference>
<evidence type="ECO:0000256" key="1">
    <source>
        <dbReference type="SAM" id="MobiDB-lite"/>
    </source>
</evidence>
<reference evidence="2 3" key="1">
    <citation type="submission" date="2017-03" db="EMBL/GenBank/DDBJ databases">
        <title>WGS assembly of Porphyra umbilicalis.</title>
        <authorList>
            <person name="Brawley S.H."/>
            <person name="Blouin N.A."/>
            <person name="Ficko-Blean E."/>
            <person name="Wheeler G.L."/>
            <person name="Lohr M."/>
            <person name="Goodson H.V."/>
            <person name="Jenkins J.W."/>
            <person name="Blaby-Haas C.E."/>
            <person name="Helliwell K.E."/>
            <person name="Chan C."/>
            <person name="Marriage T."/>
            <person name="Bhattacharya D."/>
            <person name="Klein A.S."/>
            <person name="Badis Y."/>
            <person name="Brodie J."/>
            <person name="Cao Y."/>
            <person name="Collen J."/>
            <person name="Dittami S.M."/>
            <person name="Gachon C.M."/>
            <person name="Green B.R."/>
            <person name="Karpowicz S."/>
            <person name="Kim J.W."/>
            <person name="Kudahl U."/>
            <person name="Lin S."/>
            <person name="Michel G."/>
            <person name="Mittag M."/>
            <person name="Olson B.J."/>
            <person name="Pangilinan J."/>
            <person name="Peng Y."/>
            <person name="Qiu H."/>
            <person name="Shu S."/>
            <person name="Singer J.T."/>
            <person name="Smith A.G."/>
            <person name="Sprecher B.N."/>
            <person name="Wagner V."/>
            <person name="Wang W."/>
            <person name="Wang Z.-Y."/>
            <person name="Yan J."/>
            <person name="Yarish C."/>
            <person name="Zoeuner-Riek S."/>
            <person name="Zhuang Y."/>
            <person name="Zou Y."/>
            <person name="Lindquist E.A."/>
            <person name="Grimwood J."/>
            <person name="Barry K."/>
            <person name="Rokhsar D.S."/>
            <person name="Schmutz J."/>
            <person name="Stiller J.W."/>
            <person name="Grossman A.R."/>
            <person name="Prochnik S.E."/>
        </authorList>
    </citation>
    <scope>NUCLEOTIDE SEQUENCE [LARGE SCALE GENOMIC DNA]</scope>
    <source>
        <strain evidence="2">4086291</strain>
    </source>
</reference>
<feature type="region of interest" description="Disordered" evidence="1">
    <location>
        <begin position="1"/>
        <end position="46"/>
    </location>
</feature>
<organism evidence="2 3">
    <name type="scientific">Porphyra umbilicalis</name>
    <name type="common">Purple laver</name>
    <name type="synonym">Red alga</name>
    <dbReference type="NCBI Taxonomy" id="2786"/>
    <lineage>
        <taxon>Eukaryota</taxon>
        <taxon>Rhodophyta</taxon>
        <taxon>Bangiophyceae</taxon>
        <taxon>Bangiales</taxon>
        <taxon>Bangiaceae</taxon>
        <taxon>Porphyra</taxon>
    </lineage>
</organism>
<dbReference type="EMBL" id="KV918794">
    <property type="protein sequence ID" value="OSX79270.1"/>
    <property type="molecule type" value="Genomic_DNA"/>
</dbReference>
<protein>
    <submittedName>
        <fullName evidence="2">Uncharacterized protein</fullName>
    </submittedName>
</protein>
<gene>
    <name evidence="2" type="ORF">BU14_0082s0035</name>
</gene>
<name>A0A1X6PEK3_PORUM</name>
<dbReference type="AlphaFoldDB" id="A0A1X6PEK3"/>
<evidence type="ECO:0000313" key="2">
    <source>
        <dbReference type="EMBL" id="OSX79270.1"/>
    </source>
</evidence>